<dbReference type="InterPro" id="IPR019734">
    <property type="entry name" value="TPR_rpt"/>
</dbReference>
<keyword evidence="2 4" id="KW-0802">TPR repeat</keyword>
<keyword evidence="1" id="KW-0677">Repeat</keyword>
<gene>
    <name evidence="5" type="ORF">WA026_007901</name>
</gene>
<evidence type="ECO:0000313" key="6">
    <source>
        <dbReference type="Proteomes" id="UP001431783"/>
    </source>
</evidence>
<dbReference type="InterPro" id="IPR011990">
    <property type="entry name" value="TPR-like_helical_dom_sf"/>
</dbReference>
<dbReference type="GO" id="GO:0060271">
    <property type="term" value="P:cilium assembly"/>
    <property type="evidence" value="ECO:0007669"/>
    <property type="project" value="TreeGrafter"/>
</dbReference>
<dbReference type="PANTHER" id="PTHR44186">
    <property type="match status" value="1"/>
</dbReference>
<protein>
    <recommendedName>
        <fullName evidence="7">Tetratricopeptide repeat protein</fullName>
    </recommendedName>
</protein>
<feature type="repeat" description="TPR" evidence="4">
    <location>
        <begin position="65"/>
        <end position="98"/>
    </location>
</feature>
<keyword evidence="6" id="KW-1185">Reference proteome</keyword>
<accession>A0AAW1U5I1</accession>
<evidence type="ECO:0000256" key="3">
    <source>
        <dbReference type="ARBA" id="ARBA00023778"/>
    </source>
</evidence>
<dbReference type="SUPFAM" id="SSF48452">
    <property type="entry name" value="TPR-like"/>
    <property type="match status" value="1"/>
</dbReference>
<dbReference type="SMART" id="SM00028">
    <property type="entry name" value="TPR"/>
    <property type="match status" value="3"/>
</dbReference>
<dbReference type="GO" id="GO:0061512">
    <property type="term" value="P:protein localization to cilium"/>
    <property type="evidence" value="ECO:0007669"/>
    <property type="project" value="TreeGrafter"/>
</dbReference>
<proteinExistence type="inferred from homology"/>
<dbReference type="EMBL" id="JARQZJ010000033">
    <property type="protein sequence ID" value="KAK9875507.1"/>
    <property type="molecule type" value="Genomic_DNA"/>
</dbReference>
<reference evidence="5 6" key="1">
    <citation type="submission" date="2023-03" db="EMBL/GenBank/DDBJ databases">
        <title>Genome insight into feeding habits of ladybird beetles.</title>
        <authorList>
            <person name="Li H.-S."/>
            <person name="Huang Y.-H."/>
            <person name="Pang H."/>
        </authorList>
    </citation>
    <scope>NUCLEOTIDE SEQUENCE [LARGE SCALE GENOMIC DNA]</scope>
    <source>
        <strain evidence="5">SYSU_2023b</strain>
        <tissue evidence="5">Whole body</tissue>
    </source>
</reference>
<evidence type="ECO:0008006" key="7">
    <source>
        <dbReference type="Google" id="ProtNLM"/>
    </source>
</evidence>
<evidence type="ECO:0000313" key="5">
    <source>
        <dbReference type="EMBL" id="KAK9875507.1"/>
    </source>
</evidence>
<dbReference type="Proteomes" id="UP001431783">
    <property type="component" value="Unassembled WGS sequence"/>
</dbReference>
<organism evidence="5 6">
    <name type="scientific">Henosepilachna vigintioctopunctata</name>
    <dbReference type="NCBI Taxonomy" id="420089"/>
    <lineage>
        <taxon>Eukaryota</taxon>
        <taxon>Metazoa</taxon>
        <taxon>Ecdysozoa</taxon>
        <taxon>Arthropoda</taxon>
        <taxon>Hexapoda</taxon>
        <taxon>Insecta</taxon>
        <taxon>Pterygota</taxon>
        <taxon>Neoptera</taxon>
        <taxon>Endopterygota</taxon>
        <taxon>Coleoptera</taxon>
        <taxon>Polyphaga</taxon>
        <taxon>Cucujiformia</taxon>
        <taxon>Coccinelloidea</taxon>
        <taxon>Coccinellidae</taxon>
        <taxon>Epilachninae</taxon>
        <taxon>Epilachnini</taxon>
        <taxon>Henosepilachna</taxon>
    </lineage>
</organism>
<evidence type="ECO:0000256" key="1">
    <source>
        <dbReference type="ARBA" id="ARBA00022737"/>
    </source>
</evidence>
<comment type="caution">
    <text evidence="5">The sequence shown here is derived from an EMBL/GenBank/DDBJ whole genome shotgun (WGS) entry which is preliminary data.</text>
</comment>
<sequence length="195" mass="22329">MTLMLNGTKHIPALAVAQRTSIRYTEPAPTEKLNWLIHLQHVRGDTETCKELIKKEIVNSEGRNEFLFFKQGSILKEEGKVAEALESFQICLKLNPENTENIKEVGACLYYLGRYKLALDAYKEAERVTKLPDWQVFHRIAETNLILEDIEQAKHYIRQAIQYGKNESSYALLVKLLKKQADYKAALAACKSSIE</sequence>
<evidence type="ECO:0000256" key="2">
    <source>
        <dbReference type="ARBA" id="ARBA00022803"/>
    </source>
</evidence>
<name>A0AAW1U5I1_9CUCU</name>
<dbReference type="PROSITE" id="PS50005">
    <property type="entry name" value="TPR"/>
    <property type="match status" value="1"/>
</dbReference>
<dbReference type="PANTHER" id="PTHR44186:SF1">
    <property type="entry name" value="BARDET-BIEDL SYNDROME 4 PROTEIN"/>
    <property type="match status" value="1"/>
</dbReference>
<dbReference type="Gene3D" id="1.25.40.10">
    <property type="entry name" value="Tetratricopeptide repeat domain"/>
    <property type="match status" value="1"/>
</dbReference>
<evidence type="ECO:0000256" key="4">
    <source>
        <dbReference type="PROSITE-ProRule" id="PRU00339"/>
    </source>
</evidence>
<dbReference type="GO" id="GO:0036064">
    <property type="term" value="C:ciliary basal body"/>
    <property type="evidence" value="ECO:0007669"/>
    <property type="project" value="TreeGrafter"/>
</dbReference>
<dbReference type="Pfam" id="PF13181">
    <property type="entry name" value="TPR_8"/>
    <property type="match status" value="2"/>
</dbReference>
<dbReference type="AlphaFoldDB" id="A0AAW1U5I1"/>
<comment type="similarity">
    <text evidence="3">Belongs to the BBS4 family.</text>
</comment>